<dbReference type="NCBIfam" id="TIGR00254">
    <property type="entry name" value="GGDEF"/>
    <property type="match status" value="1"/>
</dbReference>
<keyword evidence="1" id="KW-0472">Membrane</keyword>
<dbReference type="EMBL" id="AP022577">
    <property type="protein sequence ID" value="BBX82898.1"/>
    <property type="molecule type" value="Genomic_DNA"/>
</dbReference>
<dbReference type="InterPro" id="IPR029787">
    <property type="entry name" value="Nucleotide_cyclase"/>
</dbReference>
<dbReference type="Pfam" id="PF00990">
    <property type="entry name" value="GGDEF"/>
    <property type="match status" value="1"/>
</dbReference>
<dbReference type="SMART" id="SM00267">
    <property type="entry name" value="GGDEF"/>
    <property type="match status" value="1"/>
</dbReference>
<dbReference type="InterPro" id="IPR043128">
    <property type="entry name" value="Rev_trsase/Diguanyl_cyclase"/>
</dbReference>
<protein>
    <submittedName>
        <fullName evidence="3">GGDEF domain-containing protein</fullName>
    </submittedName>
</protein>
<feature type="transmembrane region" description="Helical" evidence="1">
    <location>
        <begin position="190"/>
        <end position="211"/>
    </location>
</feature>
<feature type="transmembrane region" description="Helical" evidence="1">
    <location>
        <begin position="6"/>
        <end position="26"/>
    </location>
</feature>
<feature type="domain" description="GGDEF" evidence="2">
    <location>
        <begin position="252"/>
        <end position="384"/>
    </location>
</feature>
<keyword evidence="4" id="KW-1185">Reference proteome</keyword>
<accession>A0ABN5YMR7</accession>
<dbReference type="RefSeq" id="WP_138230920.1">
    <property type="nucleotide sequence ID" value="NZ_AP022577.1"/>
</dbReference>
<dbReference type="Proteomes" id="UP000465609">
    <property type="component" value="Chromosome"/>
</dbReference>
<organism evidence="3 4">
    <name type="scientific">Mycolicibacterium aubagnense</name>
    <dbReference type="NCBI Taxonomy" id="319707"/>
    <lineage>
        <taxon>Bacteria</taxon>
        <taxon>Bacillati</taxon>
        <taxon>Actinomycetota</taxon>
        <taxon>Actinomycetes</taxon>
        <taxon>Mycobacteriales</taxon>
        <taxon>Mycobacteriaceae</taxon>
        <taxon>Mycolicibacterium</taxon>
    </lineage>
</organism>
<feature type="transmembrane region" description="Helical" evidence="1">
    <location>
        <begin position="62"/>
        <end position="83"/>
    </location>
</feature>
<feature type="transmembrane region" description="Helical" evidence="1">
    <location>
        <begin position="119"/>
        <end position="140"/>
    </location>
</feature>
<keyword evidence="1" id="KW-0812">Transmembrane</keyword>
<evidence type="ECO:0000256" key="1">
    <source>
        <dbReference type="SAM" id="Phobius"/>
    </source>
</evidence>
<keyword evidence="1" id="KW-1133">Transmembrane helix</keyword>
<dbReference type="SUPFAM" id="SSF55073">
    <property type="entry name" value="Nucleotide cyclase"/>
    <property type="match status" value="1"/>
</dbReference>
<sequence>MNPDVRTLWMVVSMTALLFGLLHVWVGAGKRRHAAVQLWGAGNFAGALGAGLLSARGQVPEVLSVTVANLLIVICWSLIWGGLCAFNEQPIRARVMAAGPLTVLVAFEFIPPFTTSIPAGVSLTALVLVGYFTLSVVDGIKAQRVERLASRRILLVLYVVAAAATVGRSVSLHLDAGAVQFATTTAVESVPMLFFAFAVMAINLCLSLMGWERLEDQLADAAMLDSLTSTLNRAGFMIQAQRLAEECVVRQLRCSVIVMDLDEFKAVNDVFGHEAGDRLLTEFACVARSNLRGGDLLARIGGEEFCAMLPGVDESQAAVIADRLRVAFAAATFSHNDVVLAGTVSIGVSQLGHKAGLRSAIRRADVAMYEAKNRGRDRVIRASVAGDRD</sequence>
<dbReference type="PROSITE" id="PS50887">
    <property type="entry name" value="GGDEF"/>
    <property type="match status" value="1"/>
</dbReference>
<gene>
    <name evidence="3" type="ORF">MAUB_07710</name>
</gene>
<dbReference type="CDD" id="cd01949">
    <property type="entry name" value="GGDEF"/>
    <property type="match status" value="1"/>
</dbReference>
<dbReference type="InterPro" id="IPR050469">
    <property type="entry name" value="Diguanylate_Cyclase"/>
</dbReference>
<dbReference type="Gene3D" id="3.30.70.270">
    <property type="match status" value="1"/>
</dbReference>
<dbReference type="PANTHER" id="PTHR45138">
    <property type="entry name" value="REGULATORY COMPONENTS OF SENSORY TRANSDUCTION SYSTEM"/>
    <property type="match status" value="1"/>
</dbReference>
<feature type="transmembrane region" description="Helical" evidence="1">
    <location>
        <begin position="152"/>
        <end position="170"/>
    </location>
</feature>
<reference evidence="3 4" key="1">
    <citation type="journal article" date="2019" name="Emerg. Microbes Infect.">
        <title>Comprehensive subspecies identification of 175 nontuberculous mycobacteria species based on 7547 genomic profiles.</title>
        <authorList>
            <person name="Matsumoto Y."/>
            <person name="Kinjo T."/>
            <person name="Motooka D."/>
            <person name="Nabeya D."/>
            <person name="Jung N."/>
            <person name="Uechi K."/>
            <person name="Horii T."/>
            <person name="Iida T."/>
            <person name="Fujita J."/>
            <person name="Nakamura S."/>
        </authorList>
    </citation>
    <scope>NUCLEOTIDE SEQUENCE [LARGE SCALE GENOMIC DNA]</scope>
    <source>
        <strain evidence="3 4">JCM 15296</strain>
    </source>
</reference>
<name>A0ABN5YMR7_9MYCO</name>
<evidence type="ECO:0000259" key="2">
    <source>
        <dbReference type="PROSITE" id="PS50887"/>
    </source>
</evidence>
<dbReference type="InterPro" id="IPR000160">
    <property type="entry name" value="GGDEF_dom"/>
</dbReference>
<proteinExistence type="predicted"/>
<feature type="transmembrane region" description="Helical" evidence="1">
    <location>
        <begin position="38"/>
        <end position="56"/>
    </location>
</feature>
<evidence type="ECO:0000313" key="3">
    <source>
        <dbReference type="EMBL" id="BBX82898.1"/>
    </source>
</evidence>
<dbReference type="PANTHER" id="PTHR45138:SF9">
    <property type="entry name" value="DIGUANYLATE CYCLASE DGCM-RELATED"/>
    <property type="match status" value="1"/>
</dbReference>
<evidence type="ECO:0000313" key="4">
    <source>
        <dbReference type="Proteomes" id="UP000465609"/>
    </source>
</evidence>